<protein>
    <recommendedName>
        <fullName evidence="1">Nucleoside phosphorylase domain-containing protein</fullName>
    </recommendedName>
</protein>
<evidence type="ECO:0000313" key="2">
    <source>
        <dbReference type="EMBL" id="GIJ70061.1"/>
    </source>
</evidence>
<keyword evidence="3" id="KW-1185">Reference proteome</keyword>
<dbReference type="EMBL" id="BOPH01000072">
    <property type="protein sequence ID" value="GIJ70061.1"/>
    <property type="molecule type" value="Genomic_DNA"/>
</dbReference>
<feature type="domain" description="Nucleoside phosphorylase" evidence="1">
    <location>
        <begin position="27"/>
        <end position="227"/>
    </location>
</feature>
<proteinExistence type="predicted"/>
<dbReference type="AlphaFoldDB" id="A0A8J4ECU8"/>
<dbReference type="SUPFAM" id="SSF53167">
    <property type="entry name" value="Purine and uridine phosphorylases"/>
    <property type="match status" value="1"/>
</dbReference>
<dbReference type="Gene3D" id="3.40.50.1580">
    <property type="entry name" value="Nucleoside phosphorylase domain"/>
    <property type="match status" value="1"/>
</dbReference>
<dbReference type="Proteomes" id="UP000635606">
    <property type="component" value="Unassembled WGS sequence"/>
</dbReference>
<dbReference type="GO" id="GO:0008930">
    <property type="term" value="F:methylthioadenosine nucleosidase activity"/>
    <property type="evidence" value="ECO:0007669"/>
    <property type="project" value="TreeGrafter"/>
</dbReference>
<comment type="caution">
    <text evidence="2">The sequence shown here is derived from an EMBL/GenBank/DDBJ whole genome shotgun (WGS) entry which is preliminary data.</text>
</comment>
<name>A0A8J4ECU8_9ACTN</name>
<dbReference type="PANTHER" id="PTHR46832">
    <property type="entry name" value="5'-METHYLTHIOADENOSINE/S-ADENOSYLHOMOCYSTEINE NUCLEOSIDASE"/>
    <property type="match status" value="1"/>
</dbReference>
<evidence type="ECO:0000313" key="3">
    <source>
        <dbReference type="Proteomes" id="UP000635606"/>
    </source>
</evidence>
<dbReference type="RefSeq" id="WP_203929961.1">
    <property type="nucleotide sequence ID" value="NZ_BOPH01000072.1"/>
</dbReference>
<organism evidence="2 3">
    <name type="scientific">Virgisporangium ochraceum</name>
    <dbReference type="NCBI Taxonomy" id="65505"/>
    <lineage>
        <taxon>Bacteria</taxon>
        <taxon>Bacillati</taxon>
        <taxon>Actinomycetota</taxon>
        <taxon>Actinomycetes</taxon>
        <taxon>Micromonosporales</taxon>
        <taxon>Micromonosporaceae</taxon>
        <taxon>Virgisporangium</taxon>
    </lineage>
</organism>
<dbReference type="GO" id="GO:0005829">
    <property type="term" value="C:cytosol"/>
    <property type="evidence" value="ECO:0007669"/>
    <property type="project" value="TreeGrafter"/>
</dbReference>
<evidence type="ECO:0000259" key="1">
    <source>
        <dbReference type="Pfam" id="PF01048"/>
    </source>
</evidence>
<accession>A0A8J4ECU8</accession>
<reference evidence="2" key="1">
    <citation type="submission" date="2021-01" db="EMBL/GenBank/DDBJ databases">
        <title>Whole genome shotgun sequence of Virgisporangium ochraceum NBRC 16418.</title>
        <authorList>
            <person name="Komaki H."/>
            <person name="Tamura T."/>
        </authorList>
    </citation>
    <scope>NUCLEOTIDE SEQUENCE</scope>
    <source>
        <strain evidence="2">NBRC 16418</strain>
    </source>
</reference>
<dbReference type="PANTHER" id="PTHR46832:SF1">
    <property type="entry name" value="5'-METHYLTHIOADENOSINE_S-ADENOSYLHOMOCYSTEINE NUCLEOSIDASE"/>
    <property type="match status" value="1"/>
</dbReference>
<dbReference type="GO" id="GO:0019284">
    <property type="term" value="P:L-methionine salvage from S-adenosylmethionine"/>
    <property type="evidence" value="ECO:0007669"/>
    <property type="project" value="TreeGrafter"/>
</dbReference>
<gene>
    <name evidence="2" type="ORF">Voc01_049780</name>
</gene>
<dbReference type="GO" id="GO:0009116">
    <property type="term" value="P:nucleoside metabolic process"/>
    <property type="evidence" value="ECO:0007669"/>
    <property type="project" value="InterPro"/>
</dbReference>
<dbReference type="GO" id="GO:0008782">
    <property type="term" value="F:adenosylhomocysteine nucleosidase activity"/>
    <property type="evidence" value="ECO:0007669"/>
    <property type="project" value="TreeGrafter"/>
</dbReference>
<sequence>MAPEPDISAGVVAFEGGGAVTRYVTDVGILTVLPEELTAVVDTLQNHVAFRTERQAGGWQTFHATVAAEGRDVRVVATQAPGRGPRAADVAFDRLQRTFEVPLVLLVGTAGGVHPDVEVGDVVIADEIVYYDARRGTADGPRWCGRTRPMAAPVRVQVDEFFRHYRGLVAAPDGEVVRVFRGPVASGHPAVLDADPDLVDQIRRLEEGTVAVETGAGGVGPAFYERIDHDAALRGWLAIRGISGCSDAAGSADRHQFAADNAALVANRLLPLLSLVEPA</sequence>
<dbReference type="InterPro" id="IPR000845">
    <property type="entry name" value="Nucleoside_phosphorylase_d"/>
</dbReference>
<dbReference type="InterPro" id="IPR035994">
    <property type="entry name" value="Nucleoside_phosphorylase_sf"/>
</dbReference>
<dbReference type="Pfam" id="PF01048">
    <property type="entry name" value="PNP_UDP_1"/>
    <property type="match status" value="1"/>
</dbReference>